<evidence type="ECO:0000256" key="12">
    <source>
        <dbReference type="ARBA" id="ARBA00023180"/>
    </source>
</evidence>
<dbReference type="EMBL" id="GG666582">
    <property type="protein sequence ID" value="EEN52420.1"/>
    <property type="molecule type" value="Genomic_DNA"/>
</dbReference>
<evidence type="ECO:0000256" key="2">
    <source>
        <dbReference type="ARBA" id="ARBA00001946"/>
    </source>
</evidence>
<dbReference type="InterPro" id="IPR043504">
    <property type="entry name" value="Peptidase_S1_PA_chymotrypsin"/>
</dbReference>
<dbReference type="SUPFAM" id="SSF53300">
    <property type="entry name" value="vWA-like"/>
    <property type="match status" value="2"/>
</dbReference>
<dbReference type="InterPro" id="IPR018114">
    <property type="entry name" value="TRYPSIN_HIS"/>
</dbReference>
<dbReference type="Gene3D" id="2.40.10.10">
    <property type="entry name" value="Trypsin-like serine proteases"/>
    <property type="match status" value="2"/>
</dbReference>
<dbReference type="PROSITE" id="PS50923">
    <property type="entry name" value="SUSHI"/>
    <property type="match status" value="4"/>
</dbReference>
<feature type="disulfide bond" evidence="14">
    <location>
        <begin position="506"/>
        <end position="533"/>
    </location>
</feature>
<dbReference type="CDD" id="cd00190">
    <property type="entry name" value="Tryp_SPc"/>
    <property type="match status" value="2"/>
</dbReference>
<feature type="compositionally biased region" description="Low complexity" evidence="16">
    <location>
        <begin position="908"/>
        <end position="924"/>
    </location>
</feature>
<evidence type="ECO:0000259" key="18">
    <source>
        <dbReference type="PROSITE" id="PS50240"/>
    </source>
</evidence>
<name>C3Z563_BRAFL</name>
<dbReference type="InterPro" id="IPR036465">
    <property type="entry name" value="vWFA_dom_sf"/>
</dbReference>
<keyword evidence="11 14" id="KW-1015">Disulfide bond</keyword>
<comment type="cofactor">
    <cofactor evidence="2">
        <name>Mg(2+)</name>
        <dbReference type="ChEBI" id="CHEBI:18420"/>
    </cofactor>
</comment>
<dbReference type="Pfam" id="PF00089">
    <property type="entry name" value="Trypsin"/>
    <property type="match status" value="2"/>
</dbReference>
<reference evidence="20" key="1">
    <citation type="journal article" date="2008" name="Nature">
        <title>The amphioxus genome and the evolution of the chordate karyotype.</title>
        <authorList>
            <consortium name="US DOE Joint Genome Institute (JGI-PGF)"/>
            <person name="Putnam N.H."/>
            <person name="Butts T."/>
            <person name="Ferrier D.E.K."/>
            <person name="Furlong R.F."/>
            <person name="Hellsten U."/>
            <person name="Kawashima T."/>
            <person name="Robinson-Rechavi M."/>
            <person name="Shoguchi E."/>
            <person name="Terry A."/>
            <person name="Yu J.-K."/>
            <person name="Benito-Gutierrez E.L."/>
            <person name="Dubchak I."/>
            <person name="Garcia-Fernandez J."/>
            <person name="Gibson-Brown J.J."/>
            <person name="Grigoriev I.V."/>
            <person name="Horton A.C."/>
            <person name="de Jong P.J."/>
            <person name="Jurka J."/>
            <person name="Kapitonov V.V."/>
            <person name="Kohara Y."/>
            <person name="Kuroki Y."/>
            <person name="Lindquist E."/>
            <person name="Lucas S."/>
            <person name="Osoegawa K."/>
            <person name="Pennacchio L.A."/>
            <person name="Salamov A.A."/>
            <person name="Satou Y."/>
            <person name="Sauka-Spengler T."/>
            <person name="Schmutz J."/>
            <person name="Shin-I T."/>
            <person name="Toyoda A."/>
            <person name="Bronner-Fraser M."/>
            <person name="Fujiyama A."/>
            <person name="Holland L.Z."/>
            <person name="Holland P.W.H."/>
            <person name="Satoh N."/>
            <person name="Rokhsar D.S."/>
        </authorList>
    </citation>
    <scope>NUCLEOTIDE SEQUENCE [LARGE SCALE GENOMIC DNA]</scope>
    <source>
        <strain evidence="20">S238N-H82</strain>
        <tissue evidence="20">Testes</tissue>
    </source>
</reference>
<dbReference type="GO" id="GO:0006508">
    <property type="term" value="P:proteolysis"/>
    <property type="evidence" value="ECO:0007669"/>
    <property type="project" value="UniProtKB-KW"/>
</dbReference>
<dbReference type="FunFam" id="2.40.10.10:FF:000054">
    <property type="entry name" value="Complement C1r subcomponent"/>
    <property type="match status" value="2"/>
</dbReference>
<evidence type="ECO:0000259" key="17">
    <source>
        <dbReference type="PROSITE" id="PS50234"/>
    </source>
</evidence>
<proteinExistence type="predicted"/>
<dbReference type="InterPro" id="IPR009003">
    <property type="entry name" value="Peptidase_S1_PA"/>
</dbReference>
<dbReference type="PROSITE" id="PS00134">
    <property type="entry name" value="TRYPSIN_HIS"/>
    <property type="match status" value="2"/>
</dbReference>
<keyword evidence="5" id="KW-0964">Secreted</keyword>
<dbReference type="PANTHER" id="PTHR46393">
    <property type="entry name" value="SUSHI DOMAIN-CONTAINING PROTEIN"/>
    <property type="match status" value="1"/>
</dbReference>
<evidence type="ECO:0000256" key="9">
    <source>
        <dbReference type="ARBA" id="ARBA00022737"/>
    </source>
</evidence>
<keyword evidence="12" id="KW-0325">Glycoprotein</keyword>
<protein>
    <recommendedName>
        <fullName evidence="13">C3/C5 convertase</fullName>
    </recommendedName>
</protein>
<dbReference type="InParanoid" id="C3Z563"/>
<keyword evidence="6" id="KW-0399">Innate immunity</keyword>
<evidence type="ECO:0000256" key="15">
    <source>
        <dbReference type="RuleBase" id="RU363034"/>
    </source>
</evidence>
<dbReference type="PROSITE" id="PS50234">
    <property type="entry name" value="VWFA"/>
    <property type="match status" value="1"/>
</dbReference>
<dbReference type="SMART" id="SM00327">
    <property type="entry name" value="VWA"/>
    <property type="match status" value="1"/>
</dbReference>
<dbReference type="PRINTS" id="PR00453">
    <property type="entry name" value="VWFADOMAIN"/>
</dbReference>
<feature type="domain" description="Sushi" evidence="19">
    <location>
        <begin position="42"/>
        <end position="99"/>
    </location>
</feature>
<dbReference type="PROSITE" id="PS00135">
    <property type="entry name" value="TRYPSIN_SER"/>
    <property type="match status" value="2"/>
</dbReference>
<dbReference type="Gene3D" id="2.10.70.10">
    <property type="entry name" value="Complement Module, domain 1"/>
    <property type="match status" value="4"/>
</dbReference>
<feature type="domain" description="VWFA" evidence="17">
    <location>
        <begin position="214"/>
        <end position="600"/>
    </location>
</feature>
<feature type="disulfide bond" evidence="14">
    <location>
        <begin position="70"/>
        <end position="97"/>
    </location>
</feature>
<keyword evidence="10" id="KW-0391">Immunity</keyword>
<comment type="cofactor">
    <cofactor evidence="1">
        <name>Mn(2+)</name>
        <dbReference type="ChEBI" id="CHEBI:29035"/>
    </cofactor>
</comment>
<dbReference type="InterPro" id="IPR033116">
    <property type="entry name" value="TRYPSIN_SER"/>
</dbReference>
<evidence type="ECO:0000256" key="6">
    <source>
        <dbReference type="ARBA" id="ARBA00022588"/>
    </source>
</evidence>
<dbReference type="InterPro" id="IPR000436">
    <property type="entry name" value="Sushi_SCR_CCP_dom"/>
</dbReference>
<feature type="region of interest" description="Disordered" evidence="16">
    <location>
        <begin position="899"/>
        <end position="955"/>
    </location>
</feature>
<dbReference type="InterPro" id="IPR001254">
    <property type="entry name" value="Trypsin_dom"/>
</dbReference>
<dbReference type="PRINTS" id="PR00722">
    <property type="entry name" value="CHYMOTRYPSIN"/>
</dbReference>
<evidence type="ECO:0000259" key="19">
    <source>
        <dbReference type="PROSITE" id="PS50923"/>
    </source>
</evidence>
<feature type="domain" description="Sushi" evidence="19">
    <location>
        <begin position="102"/>
        <end position="159"/>
    </location>
</feature>
<evidence type="ECO:0000256" key="8">
    <source>
        <dbReference type="ARBA" id="ARBA00022729"/>
    </source>
</evidence>
<feature type="compositionally biased region" description="Basic and acidic residues" evidence="16">
    <location>
        <begin position="944"/>
        <end position="953"/>
    </location>
</feature>
<evidence type="ECO:0000256" key="1">
    <source>
        <dbReference type="ARBA" id="ARBA00001936"/>
    </source>
</evidence>
<evidence type="ECO:0000313" key="20">
    <source>
        <dbReference type="EMBL" id="EEN52420.1"/>
    </source>
</evidence>
<evidence type="ECO:0000256" key="5">
    <source>
        <dbReference type="ARBA" id="ARBA00022525"/>
    </source>
</evidence>
<evidence type="ECO:0000256" key="16">
    <source>
        <dbReference type="SAM" id="MobiDB-lite"/>
    </source>
</evidence>
<dbReference type="SMART" id="SM00020">
    <property type="entry name" value="Tryp_SPc"/>
    <property type="match status" value="2"/>
</dbReference>
<dbReference type="Pfam" id="PF00092">
    <property type="entry name" value="VWA"/>
    <property type="match status" value="2"/>
</dbReference>
<dbReference type="eggNOG" id="KOG4297">
    <property type="taxonomic scope" value="Eukaryota"/>
</dbReference>
<evidence type="ECO:0000256" key="14">
    <source>
        <dbReference type="PROSITE-ProRule" id="PRU00302"/>
    </source>
</evidence>
<dbReference type="AlphaFoldDB" id="C3Z563"/>
<organism>
    <name type="scientific">Branchiostoma floridae</name>
    <name type="common">Florida lancelet</name>
    <name type="synonym">Amphioxus</name>
    <dbReference type="NCBI Taxonomy" id="7739"/>
    <lineage>
        <taxon>Eukaryota</taxon>
        <taxon>Metazoa</taxon>
        <taxon>Chordata</taxon>
        <taxon>Cephalochordata</taxon>
        <taxon>Leptocardii</taxon>
        <taxon>Amphioxiformes</taxon>
        <taxon>Branchiostomatidae</taxon>
        <taxon>Branchiostoma</taxon>
    </lineage>
</organism>
<dbReference type="SUPFAM" id="SSF50494">
    <property type="entry name" value="Trypsin-like serine proteases"/>
    <property type="match status" value="3"/>
</dbReference>
<sequence>MVFDQSAIDTWPQTLGHSVGRLPELATCNCNVSFWTIAATALQCPSIRSPESGRRVGTRTSVGSTVHFSCFSGYTLYGSPKRTCREDGTWNGTDTTCDDERSDCPVLPTPVNGRKSGNSYNRHDVIIFHCNPGYEMLGSRRRKCLRSGEWSGEDTRCLGPNDFDSVPDVAANFGMRLDALAHASCSSHVDRNNRDQCRGSRARFLDTNNPNGLDLYFVFDASESVGDHQFNASVDFAKALIGKVGVSTLPGGTRVGAIAFASKTKVLFSKQEVLSVQDTLGRLDNVDWSNLSKEINSGTNTREALKFLRENMIVASQQVFPERAAKQAVILITDDYSLCGVSGRTTPPVRGKIIGGVTARHGAWPWQAAIFVGDGDSGTNTREALKFLRENMIVASKQVFPGRAAKQAVILITDARVLQCPSIRSPENGRRVGTRTSFGSSVHFSCFSGYTLYGSPKRTCREDGTWNGTDTTCDDERSDCPVLPTPVNGRKTGNSYNRHDVIIFHCNPGYEMLGSRRRKCLRSGEWSGEDTRCLGVHNMGGDPSAEAQKLREDEDVEVFCIGVGKNIVKSQLQKIASDPPREHFFVLKDYLTLEWLVSNMTSNSIDYSLCGVSGRTTPPVRGKIIGGVTARHGAWPWQAAIFVGDGGRSVRKSNYNFHCGGVLVTGEWVMSAAHCFPPDRNIEEYRIYLGMLARSDKDLGNEVHDFGIRELHVHPRYDHERLDYDYDIALIRLSRPVTFGPYVRTVCLPGDIEVDEFRREKSGYVTGWGVTSSKSWRPAKHLQQVKLPIRSDGECLREISTSKSEQALSYTDRMFCAGHRTRDSGGPRDACRGDSGGPFVVKHVKKEDRSQRWVLTGLVSWGVSPVCDGRGYGFYTNVTSLMAWAGTILPAELTTVGPAPMESSTLQTVPTESTTASSTSVELSTPKEDVARTSPPVTPQPAEQPRDRKRQSDVTDCGIVPTRLVRTRHSRIRHLHFPVGLVPVGGRDRPRSRIDGGTDSKKGAWPWQTALFLKTEQGNNKYFCGASLLRSRWVVTAAHCITGEVYRHGNIDTDIVVGLGLTERSLPGTSKTAHAQYVPVKKAYIHEDYDRYSDAFDYDIALLELRDAVVLGPWIRPVCLPTNVRQGLRMSEVGTTGTVVGWGRLGDGDTPTAQILQQIALPVQSHGTCERAMEAAGRPTSHYTSRMFCAGDLAGGRDACPGDSGGPFMVSRGNDGRTRWYLAGVVSTGTDQGCGLPGQLGLYTMVAKYLDWIHSVIN</sequence>
<feature type="domain" description="Sushi" evidence="19">
    <location>
        <begin position="418"/>
        <end position="475"/>
    </location>
</feature>
<dbReference type="InterPro" id="IPR035976">
    <property type="entry name" value="Sushi/SCR/CCP_sf"/>
</dbReference>
<dbReference type="CDD" id="cd01450">
    <property type="entry name" value="vWFA_subfamily_ECM"/>
    <property type="match status" value="1"/>
</dbReference>
<comment type="subcellular location">
    <subcellularLocation>
        <location evidence="3">Cell surface</location>
    </subcellularLocation>
    <subcellularLocation>
        <location evidence="4">Secreted</location>
    </subcellularLocation>
</comment>
<keyword evidence="15" id="KW-0720">Serine protease</keyword>
<feature type="domain" description="Peptidase S1" evidence="18">
    <location>
        <begin position="994"/>
        <end position="1258"/>
    </location>
</feature>
<evidence type="ECO:0000256" key="11">
    <source>
        <dbReference type="ARBA" id="ARBA00023157"/>
    </source>
</evidence>
<accession>C3Z563</accession>
<dbReference type="CDD" id="cd00033">
    <property type="entry name" value="CCP"/>
    <property type="match status" value="4"/>
</dbReference>
<keyword evidence="8" id="KW-0732">Signal</keyword>
<keyword evidence="9" id="KW-0677">Repeat</keyword>
<dbReference type="eggNOG" id="KOG3627">
    <property type="taxonomic scope" value="Eukaryota"/>
</dbReference>
<dbReference type="PROSITE" id="PS50240">
    <property type="entry name" value="TRYPSIN_DOM"/>
    <property type="match status" value="2"/>
</dbReference>
<dbReference type="Gene3D" id="3.40.50.410">
    <property type="entry name" value="von Willebrand factor, type A domain"/>
    <property type="match status" value="2"/>
</dbReference>
<evidence type="ECO:0000256" key="4">
    <source>
        <dbReference type="ARBA" id="ARBA00004613"/>
    </source>
</evidence>
<dbReference type="SUPFAM" id="SSF57535">
    <property type="entry name" value="Complement control module/SCR domain"/>
    <property type="match status" value="4"/>
</dbReference>
<dbReference type="GO" id="GO:0004252">
    <property type="term" value="F:serine-type endopeptidase activity"/>
    <property type="evidence" value="ECO:0007669"/>
    <property type="project" value="InterPro"/>
</dbReference>
<dbReference type="PANTHER" id="PTHR46393:SF7">
    <property type="entry name" value="COMPLEMENT C2"/>
    <property type="match status" value="1"/>
</dbReference>
<evidence type="ECO:0000256" key="10">
    <source>
        <dbReference type="ARBA" id="ARBA00022859"/>
    </source>
</evidence>
<dbReference type="InterPro" id="IPR002035">
    <property type="entry name" value="VWF_A"/>
</dbReference>
<keyword evidence="15" id="KW-0378">Hydrolase</keyword>
<comment type="caution">
    <text evidence="14">Lacks conserved residue(s) required for the propagation of feature annotation.</text>
</comment>
<dbReference type="SMART" id="SM00032">
    <property type="entry name" value="CCP"/>
    <property type="match status" value="4"/>
</dbReference>
<evidence type="ECO:0000256" key="3">
    <source>
        <dbReference type="ARBA" id="ARBA00004241"/>
    </source>
</evidence>
<keyword evidence="15" id="KW-0645">Protease</keyword>
<feature type="domain" description="Peptidase S1" evidence="18">
    <location>
        <begin position="624"/>
        <end position="890"/>
    </location>
</feature>
<dbReference type="GO" id="GO:0009986">
    <property type="term" value="C:cell surface"/>
    <property type="evidence" value="ECO:0007669"/>
    <property type="project" value="UniProtKB-SubCell"/>
</dbReference>
<keyword evidence="7 14" id="KW-0768">Sushi</keyword>
<dbReference type="Pfam" id="PF00084">
    <property type="entry name" value="Sushi"/>
    <property type="match status" value="4"/>
</dbReference>
<feature type="disulfide bond" evidence="14">
    <location>
        <begin position="446"/>
        <end position="473"/>
    </location>
</feature>
<feature type="domain" description="Sushi" evidence="19">
    <location>
        <begin position="478"/>
        <end position="535"/>
    </location>
</feature>
<evidence type="ECO:0000256" key="7">
    <source>
        <dbReference type="ARBA" id="ARBA00022659"/>
    </source>
</evidence>
<evidence type="ECO:0000256" key="13">
    <source>
        <dbReference type="ARBA" id="ARBA00029636"/>
    </source>
</evidence>
<dbReference type="GO" id="GO:0045087">
    <property type="term" value="P:innate immune response"/>
    <property type="evidence" value="ECO:0007669"/>
    <property type="project" value="UniProtKB-KW"/>
</dbReference>
<gene>
    <name evidence="20" type="ORF">BRAFLDRAFT_76225</name>
</gene>
<feature type="disulfide bond" evidence="14">
    <location>
        <begin position="130"/>
        <end position="157"/>
    </location>
</feature>
<dbReference type="InterPro" id="IPR001314">
    <property type="entry name" value="Peptidase_S1A"/>
</dbReference>
<dbReference type="GO" id="GO:0005576">
    <property type="term" value="C:extracellular region"/>
    <property type="evidence" value="ECO:0007669"/>
    <property type="project" value="UniProtKB-SubCell"/>
</dbReference>